<dbReference type="EMBL" id="QWLB01000014">
    <property type="protein sequence ID" value="RIH92791.1"/>
    <property type="molecule type" value="Genomic_DNA"/>
</dbReference>
<dbReference type="InterPro" id="IPR018062">
    <property type="entry name" value="HTH_AraC-typ_CS"/>
</dbReference>
<evidence type="ECO:0000256" key="3">
    <source>
        <dbReference type="ARBA" id="ARBA00023163"/>
    </source>
</evidence>
<dbReference type="PROSITE" id="PS00041">
    <property type="entry name" value="HTH_ARAC_FAMILY_1"/>
    <property type="match status" value="1"/>
</dbReference>
<keyword evidence="6" id="KW-1185">Reference proteome</keyword>
<dbReference type="Pfam" id="PF12833">
    <property type="entry name" value="HTH_18"/>
    <property type="match status" value="1"/>
</dbReference>
<dbReference type="GO" id="GO:0043565">
    <property type="term" value="F:sequence-specific DNA binding"/>
    <property type="evidence" value="ECO:0007669"/>
    <property type="project" value="InterPro"/>
</dbReference>
<dbReference type="SUPFAM" id="SSF51182">
    <property type="entry name" value="RmlC-like cupins"/>
    <property type="match status" value="1"/>
</dbReference>
<dbReference type="InterPro" id="IPR020449">
    <property type="entry name" value="Tscrpt_reg_AraC-type_HTH"/>
</dbReference>
<evidence type="ECO:0000313" key="5">
    <source>
        <dbReference type="EMBL" id="RIH92791.1"/>
    </source>
</evidence>
<dbReference type="InterPro" id="IPR018060">
    <property type="entry name" value="HTH_AraC"/>
</dbReference>
<keyword evidence="1" id="KW-0805">Transcription regulation</keyword>
<dbReference type="PANTHER" id="PTHR43280:SF2">
    <property type="entry name" value="HTH-TYPE TRANSCRIPTIONAL REGULATOR EXSA"/>
    <property type="match status" value="1"/>
</dbReference>
<evidence type="ECO:0000256" key="2">
    <source>
        <dbReference type="ARBA" id="ARBA00023125"/>
    </source>
</evidence>
<feature type="domain" description="HTH araC/xylS-type" evidence="4">
    <location>
        <begin position="172"/>
        <end position="271"/>
    </location>
</feature>
<evidence type="ECO:0000259" key="4">
    <source>
        <dbReference type="PROSITE" id="PS01124"/>
    </source>
</evidence>
<organism evidence="5 6">
    <name type="scientific">Meiothermus granaticius NBRC 107808</name>
    <dbReference type="NCBI Taxonomy" id="1227551"/>
    <lineage>
        <taxon>Bacteria</taxon>
        <taxon>Thermotogati</taxon>
        <taxon>Deinococcota</taxon>
        <taxon>Deinococci</taxon>
        <taxon>Thermales</taxon>
        <taxon>Thermaceae</taxon>
        <taxon>Meiothermus</taxon>
    </lineage>
</organism>
<dbReference type="PROSITE" id="PS01124">
    <property type="entry name" value="HTH_ARAC_FAMILY_2"/>
    <property type="match status" value="1"/>
</dbReference>
<dbReference type="Gene3D" id="1.10.10.60">
    <property type="entry name" value="Homeodomain-like"/>
    <property type="match status" value="2"/>
</dbReference>
<sequence>MAPKRQSWGLGSHCNEGIEFSLISKGKLGFEVGDQSWLLHSGHLTITRPWQYHRVGNPEVDGGVFHWLILDVGVRRPNQEWRWPEWLLWSKADRERLSVLLRHNEHPVWRANPGIIRVFRRIQSALQLEDAEQVVARLKLHVNELLIEVLELLGDKQIALDESLVSSQHTVRVFLQGLAERLDQNWTLDSMAEACGLGRTQFARYCQEITGMAPIEYLSHLRLETAAKLLHHHPNRPITEIAFNCGFSSSQYFANRFRAHKGCTPREYRKEQHQLAV</sequence>
<gene>
    <name evidence="5" type="primary">rclR_2</name>
    <name evidence="5" type="ORF">Mgrana_01329</name>
</gene>
<dbReference type="GO" id="GO:0003700">
    <property type="term" value="F:DNA-binding transcription factor activity"/>
    <property type="evidence" value="ECO:0007669"/>
    <property type="project" value="InterPro"/>
</dbReference>
<proteinExistence type="predicted"/>
<dbReference type="SMART" id="SM00342">
    <property type="entry name" value="HTH_ARAC"/>
    <property type="match status" value="1"/>
</dbReference>
<evidence type="ECO:0000256" key="1">
    <source>
        <dbReference type="ARBA" id="ARBA00023015"/>
    </source>
</evidence>
<keyword evidence="3" id="KW-0804">Transcription</keyword>
<evidence type="ECO:0000313" key="6">
    <source>
        <dbReference type="Proteomes" id="UP000266178"/>
    </source>
</evidence>
<comment type="caution">
    <text evidence="5">The sequence shown here is derived from an EMBL/GenBank/DDBJ whole genome shotgun (WGS) entry which is preliminary data.</text>
</comment>
<dbReference type="Proteomes" id="UP000266178">
    <property type="component" value="Unassembled WGS sequence"/>
</dbReference>
<reference evidence="5 6" key="1">
    <citation type="submission" date="2018-08" db="EMBL/GenBank/DDBJ databases">
        <title>Meiothermus granaticius genome AF-68 sequencing project.</title>
        <authorList>
            <person name="Da Costa M.S."/>
            <person name="Albuquerque L."/>
            <person name="Raposo P."/>
            <person name="Froufe H.J.C."/>
            <person name="Barroso C.S."/>
            <person name="Egas C."/>
        </authorList>
    </citation>
    <scope>NUCLEOTIDE SEQUENCE [LARGE SCALE GENOMIC DNA]</scope>
    <source>
        <strain evidence="5 6">AF-68</strain>
    </source>
</reference>
<dbReference type="AlphaFoldDB" id="A0A399FDB4"/>
<dbReference type="InterPro" id="IPR011051">
    <property type="entry name" value="RmlC_Cupin_sf"/>
</dbReference>
<dbReference type="PRINTS" id="PR00032">
    <property type="entry name" value="HTHARAC"/>
</dbReference>
<accession>A0A399FDB4</accession>
<name>A0A399FDB4_9DEIN</name>
<dbReference type="PANTHER" id="PTHR43280">
    <property type="entry name" value="ARAC-FAMILY TRANSCRIPTIONAL REGULATOR"/>
    <property type="match status" value="1"/>
</dbReference>
<dbReference type="InterPro" id="IPR009057">
    <property type="entry name" value="Homeodomain-like_sf"/>
</dbReference>
<dbReference type="SUPFAM" id="SSF46689">
    <property type="entry name" value="Homeodomain-like"/>
    <property type="match status" value="2"/>
</dbReference>
<protein>
    <submittedName>
        <fullName evidence="5">RCS-specific HTH-type transcriptional activator RclR</fullName>
    </submittedName>
</protein>
<keyword evidence="2" id="KW-0238">DNA-binding</keyword>